<proteinExistence type="predicted"/>
<dbReference type="Proteomes" id="UP000270094">
    <property type="component" value="Unassembled WGS sequence"/>
</dbReference>
<sequence>MKCATECGVPREVPFRLDSSPAASINPTVFLDGAASSCKKHLCVMKCTQEGFNKACPGAGDLFR</sequence>
<reference evidence="1 2" key="1">
    <citation type="submission" date="2018-11" db="EMBL/GenBank/DDBJ databases">
        <authorList>
            <consortium name="Pathogen Informatics"/>
        </authorList>
    </citation>
    <scope>NUCLEOTIDE SEQUENCE [LARGE SCALE GENOMIC DNA]</scope>
</reference>
<dbReference type="OrthoDB" id="5826293at2759"/>
<dbReference type="AlphaFoldDB" id="A0A3P7J0Y4"/>
<evidence type="ECO:0000313" key="1">
    <source>
        <dbReference type="EMBL" id="VDM73269.1"/>
    </source>
</evidence>
<accession>A0A3P7J0Y4</accession>
<feature type="non-terminal residue" evidence="1">
    <location>
        <position position="64"/>
    </location>
</feature>
<name>A0A3P7J0Y4_STRVU</name>
<organism evidence="1 2">
    <name type="scientific">Strongylus vulgaris</name>
    <name type="common">Blood worm</name>
    <dbReference type="NCBI Taxonomy" id="40348"/>
    <lineage>
        <taxon>Eukaryota</taxon>
        <taxon>Metazoa</taxon>
        <taxon>Ecdysozoa</taxon>
        <taxon>Nematoda</taxon>
        <taxon>Chromadorea</taxon>
        <taxon>Rhabditida</taxon>
        <taxon>Rhabditina</taxon>
        <taxon>Rhabditomorpha</taxon>
        <taxon>Strongyloidea</taxon>
        <taxon>Strongylidae</taxon>
        <taxon>Strongylus</taxon>
    </lineage>
</organism>
<keyword evidence="2" id="KW-1185">Reference proteome</keyword>
<gene>
    <name evidence="1" type="ORF">SVUK_LOCUS8267</name>
</gene>
<dbReference type="EMBL" id="UYYB01029762">
    <property type="protein sequence ID" value="VDM73269.1"/>
    <property type="molecule type" value="Genomic_DNA"/>
</dbReference>
<evidence type="ECO:0000313" key="2">
    <source>
        <dbReference type="Proteomes" id="UP000270094"/>
    </source>
</evidence>
<protein>
    <submittedName>
        <fullName evidence="1">Uncharacterized protein</fullName>
    </submittedName>
</protein>